<dbReference type="InterPro" id="IPR025110">
    <property type="entry name" value="AMP-bd_C"/>
</dbReference>
<evidence type="ECO:0000313" key="6">
    <source>
        <dbReference type="Proteomes" id="UP000318937"/>
    </source>
</evidence>
<dbReference type="OrthoDB" id="9766486at2"/>
<dbReference type="AlphaFoldDB" id="A0A544TM55"/>
<comment type="similarity">
    <text evidence="1">Belongs to the ATP-dependent AMP-binding enzyme family.</text>
</comment>
<gene>
    <name evidence="5" type="ORF">FG383_01315</name>
</gene>
<evidence type="ECO:0000259" key="3">
    <source>
        <dbReference type="Pfam" id="PF00501"/>
    </source>
</evidence>
<comment type="caution">
    <text evidence="5">The sequence shown here is derived from an EMBL/GenBank/DDBJ whole genome shotgun (WGS) entry which is preliminary data.</text>
</comment>
<keyword evidence="2 5" id="KW-0436">Ligase</keyword>
<dbReference type="Gene3D" id="3.40.50.12780">
    <property type="entry name" value="N-terminal domain of ligase-like"/>
    <property type="match status" value="1"/>
</dbReference>
<dbReference type="Gene3D" id="3.30.300.30">
    <property type="match status" value="1"/>
</dbReference>
<dbReference type="InterPro" id="IPR045851">
    <property type="entry name" value="AMP-bd_C_sf"/>
</dbReference>
<evidence type="ECO:0000313" key="5">
    <source>
        <dbReference type="EMBL" id="TQR18519.1"/>
    </source>
</evidence>
<dbReference type="InterPro" id="IPR000873">
    <property type="entry name" value="AMP-dep_synth/lig_dom"/>
</dbReference>
<dbReference type="Pfam" id="PF00501">
    <property type="entry name" value="AMP-binding"/>
    <property type="match status" value="1"/>
</dbReference>
<dbReference type="PANTHER" id="PTHR43767">
    <property type="entry name" value="LONG-CHAIN-FATTY-ACID--COA LIGASE"/>
    <property type="match status" value="1"/>
</dbReference>
<accession>A0A544TM55</accession>
<evidence type="ECO:0000256" key="1">
    <source>
        <dbReference type="ARBA" id="ARBA00006432"/>
    </source>
</evidence>
<protein>
    <submittedName>
        <fullName evidence="5">Long-chain fatty acid--CoA ligase</fullName>
    </submittedName>
</protein>
<dbReference type="FunFam" id="3.30.300.30:FF:000008">
    <property type="entry name" value="2,3-dihydroxybenzoate-AMP ligase"/>
    <property type="match status" value="1"/>
</dbReference>
<keyword evidence="6" id="KW-1185">Reference proteome</keyword>
<sequence>MGKMKINFARMYRDNMLKFANKVALYNIERNRKFTYKELDLLTNKIGHLLTDHFGMGEGDTYATLLENDNMSFFNFGPYKTEVAGLWLNYRDNIKEHLYQIDFVRPKVIFLEEVLLTKDNYLEELTKRGIKIVAMDKGETVYSEVEYFGDIIEHQSNERFNVEYDIDDHIILYRFTGGTTGRGKCAMYTYRNIFGTIVQNHSIQGNVYNEETKFLHVTPMSHATGAFAPAVHLKGGTNYTINLPDLNLLCKTVEEYDINTTFAVPTLLYRLEELGLHDTYDLSSLDCVIYGASPMSPSKLELLQQQFGNIFIQGYGSTEAFPPVLILAKNDHIFETEEDRKRLTSAGRPLLGVEMFVANPDGVEVPTGMIGEIWIRSNSVIKGYKDAPEETASEFHNGFWKSGDLGYVDDKGYFYIVDRKKDMIITGGFNVYAVEVENALNSHPAVSNSVVIGVPDADWGEKVHAEVVLREGNSISAEELVAHVTDHLPKYKVPKSLVFVDELPTSTVGKILRRHVKDKYWQDSVRKVN</sequence>
<evidence type="ECO:0000259" key="4">
    <source>
        <dbReference type="Pfam" id="PF13193"/>
    </source>
</evidence>
<reference evidence="5 6" key="1">
    <citation type="submission" date="2019-05" db="EMBL/GenBank/DDBJ databases">
        <title>Psychrobacillus vulpis sp. nov., a new species isolated from feces of a red fox that inhabits in The Tablas de Daimiel Natural Park, Albacete, Spain.</title>
        <authorList>
            <person name="Rodriguez M."/>
            <person name="Reina J.C."/>
            <person name="Bejar V."/>
            <person name="Llamas I."/>
        </authorList>
    </citation>
    <scope>NUCLEOTIDE SEQUENCE [LARGE SCALE GENOMIC DNA]</scope>
    <source>
        <strain evidence="5 6">NHI-2</strain>
    </source>
</reference>
<evidence type="ECO:0000256" key="2">
    <source>
        <dbReference type="ARBA" id="ARBA00022598"/>
    </source>
</evidence>
<feature type="domain" description="AMP-dependent synthetase/ligase" evidence="3">
    <location>
        <begin position="16"/>
        <end position="384"/>
    </location>
</feature>
<dbReference type="Proteomes" id="UP000318937">
    <property type="component" value="Unassembled WGS sequence"/>
</dbReference>
<dbReference type="Pfam" id="PF13193">
    <property type="entry name" value="AMP-binding_C"/>
    <property type="match status" value="1"/>
</dbReference>
<dbReference type="PANTHER" id="PTHR43767:SF7">
    <property type="entry name" value="MEDIUM_LONG-CHAIN-FATTY-ACID--COA LIGASE FADD8"/>
    <property type="match status" value="1"/>
</dbReference>
<dbReference type="InterPro" id="IPR042099">
    <property type="entry name" value="ANL_N_sf"/>
</dbReference>
<feature type="domain" description="AMP-binding enzyme C-terminal" evidence="4">
    <location>
        <begin position="435"/>
        <end position="510"/>
    </location>
</feature>
<dbReference type="EMBL" id="VDGG01000002">
    <property type="protein sequence ID" value="TQR18519.1"/>
    <property type="molecule type" value="Genomic_DNA"/>
</dbReference>
<dbReference type="SUPFAM" id="SSF56801">
    <property type="entry name" value="Acetyl-CoA synthetase-like"/>
    <property type="match status" value="1"/>
</dbReference>
<dbReference type="GO" id="GO:0016877">
    <property type="term" value="F:ligase activity, forming carbon-sulfur bonds"/>
    <property type="evidence" value="ECO:0007669"/>
    <property type="project" value="UniProtKB-ARBA"/>
</dbReference>
<organism evidence="5 6">
    <name type="scientific">Psychrobacillus soli</name>
    <dbReference type="NCBI Taxonomy" id="1543965"/>
    <lineage>
        <taxon>Bacteria</taxon>
        <taxon>Bacillati</taxon>
        <taxon>Bacillota</taxon>
        <taxon>Bacilli</taxon>
        <taxon>Bacillales</taxon>
        <taxon>Bacillaceae</taxon>
        <taxon>Psychrobacillus</taxon>
    </lineage>
</organism>
<proteinExistence type="inferred from homology"/>
<dbReference type="InterPro" id="IPR050237">
    <property type="entry name" value="ATP-dep_AMP-bd_enzyme"/>
</dbReference>
<name>A0A544TM55_9BACI</name>